<feature type="chain" id="PRO_5033986861" evidence="2">
    <location>
        <begin position="19"/>
        <end position="272"/>
    </location>
</feature>
<evidence type="ECO:0000313" key="3">
    <source>
        <dbReference type="EMBL" id="KAG2175557.1"/>
    </source>
</evidence>
<gene>
    <name evidence="3" type="ORF">INT43_001204</name>
</gene>
<name>A0A8H7PK74_MORIS</name>
<evidence type="ECO:0000256" key="1">
    <source>
        <dbReference type="SAM" id="Phobius"/>
    </source>
</evidence>
<keyword evidence="1" id="KW-0812">Transmembrane</keyword>
<keyword evidence="1" id="KW-1133">Transmembrane helix</keyword>
<organism evidence="3 4">
    <name type="scientific">Mortierella isabellina</name>
    <name type="common">Filamentous fungus</name>
    <name type="synonym">Umbelopsis isabellina</name>
    <dbReference type="NCBI Taxonomy" id="91625"/>
    <lineage>
        <taxon>Eukaryota</taxon>
        <taxon>Fungi</taxon>
        <taxon>Fungi incertae sedis</taxon>
        <taxon>Mucoromycota</taxon>
        <taxon>Mucoromycotina</taxon>
        <taxon>Umbelopsidomycetes</taxon>
        <taxon>Umbelopsidales</taxon>
        <taxon>Umbelopsidaceae</taxon>
        <taxon>Umbelopsis</taxon>
    </lineage>
</organism>
<comment type="caution">
    <text evidence="3">The sequence shown here is derived from an EMBL/GenBank/DDBJ whole genome shotgun (WGS) entry which is preliminary data.</text>
</comment>
<evidence type="ECO:0000313" key="4">
    <source>
        <dbReference type="Proteomes" id="UP000654370"/>
    </source>
</evidence>
<dbReference type="AlphaFoldDB" id="A0A8H7PK74"/>
<keyword evidence="4" id="KW-1185">Reference proteome</keyword>
<accession>A0A8H7PK74</accession>
<dbReference type="EMBL" id="JAEPQZ010000011">
    <property type="protein sequence ID" value="KAG2175557.1"/>
    <property type="molecule type" value="Genomic_DNA"/>
</dbReference>
<proteinExistence type="predicted"/>
<keyword evidence="2" id="KW-0732">Signal</keyword>
<keyword evidence="1" id="KW-0472">Membrane</keyword>
<feature type="transmembrane region" description="Helical" evidence="1">
    <location>
        <begin position="26"/>
        <end position="45"/>
    </location>
</feature>
<protein>
    <submittedName>
        <fullName evidence="3">Uncharacterized protein</fullName>
    </submittedName>
</protein>
<evidence type="ECO:0000256" key="2">
    <source>
        <dbReference type="SAM" id="SignalP"/>
    </source>
</evidence>
<feature type="transmembrane region" description="Helical" evidence="1">
    <location>
        <begin position="57"/>
        <end position="79"/>
    </location>
</feature>
<dbReference type="OrthoDB" id="206005at2759"/>
<dbReference type="Proteomes" id="UP000654370">
    <property type="component" value="Unassembled WGS sequence"/>
</dbReference>
<feature type="signal peptide" evidence="2">
    <location>
        <begin position="1"/>
        <end position="18"/>
    </location>
</feature>
<reference evidence="3" key="1">
    <citation type="submission" date="2020-12" db="EMBL/GenBank/DDBJ databases">
        <title>Metabolic potential, ecology and presence of endohyphal bacteria is reflected in genomic diversity of Mucoromycotina.</title>
        <authorList>
            <person name="Muszewska A."/>
            <person name="Okrasinska A."/>
            <person name="Steczkiewicz K."/>
            <person name="Drgas O."/>
            <person name="Orlowska M."/>
            <person name="Perlinska-Lenart U."/>
            <person name="Aleksandrzak-Piekarczyk T."/>
            <person name="Szatraj K."/>
            <person name="Zielenkiewicz U."/>
            <person name="Pilsyk S."/>
            <person name="Malc E."/>
            <person name="Mieczkowski P."/>
            <person name="Kruszewska J.S."/>
            <person name="Biernat P."/>
            <person name="Pawlowska J."/>
        </authorList>
    </citation>
    <scope>NUCLEOTIDE SEQUENCE</scope>
    <source>
        <strain evidence="3">WA0000067209</strain>
    </source>
</reference>
<sequence>MATLTDFVVSTVFALADATVPIPLPYISSIPLLPFLHAILVSQAYRNILKENHVRIGWFQGLVAIVMMSAGGGCTVSLLRGEPLGILRNDTYWAIYGGVYWATFSNEIIFEIINAIPQNLLQPILITADGILRGIAVAKVGVDGVRLGDIGPGKYVAMLLCGTLCGGGGGIWADAFRLTQHTWSFSTPRVLMAPGVDLKASFVVALFYMLSTSAELFPEGMEHHALKPVEAQAWSAVIMSGALLYRLAKSQLQQKIAGDVNVKVVEEKEKEQ</sequence>